<organism evidence="3 4">
    <name type="scientific">Alienimonas chondri</name>
    <dbReference type="NCBI Taxonomy" id="2681879"/>
    <lineage>
        <taxon>Bacteria</taxon>
        <taxon>Pseudomonadati</taxon>
        <taxon>Planctomycetota</taxon>
        <taxon>Planctomycetia</taxon>
        <taxon>Planctomycetales</taxon>
        <taxon>Planctomycetaceae</taxon>
        <taxon>Alienimonas</taxon>
    </lineage>
</organism>
<dbReference type="RefSeq" id="WP_171188956.1">
    <property type="nucleotide sequence ID" value="NZ_WTPX01000127.1"/>
</dbReference>
<evidence type="ECO:0000256" key="1">
    <source>
        <dbReference type="SAM" id="SignalP"/>
    </source>
</evidence>
<evidence type="ECO:0000313" key="3">
    <source>
        <dbReference type="EMBL" id="NNJ27180.1"/>
    </source>
</evidence>
<comment type="caution">
    <text evidence="3">The sequence shown here is derived from an EMBL/GenBank/DDBJ whole genome shotgun (WGS) entry which is preliminary data.</text>
</comment>
<reference evidence="3 4" key="1">
    <citation type="journal article" date="2020" name="Syst. Appl. Microbiol.">
        <title>Alienimonas chondri sp. nov., a novel planctomycete isolated from the biofilm of the red alga Chondrus crispus.</title>
        <authorList>
            <person name="Vitorino I."/>
            <person name="Albuquerque L."/>
            <person name="Wiegand S."/>
            <person name="Kallscheuer N."/>
            <person name="da Costa M.S."/>
            <person name="Lobo-da-Cunha A."/>
            <person name="Jogler C."/>
            <person name="Lage O.M."/>
        </authorList>
    </citation>
    <scope>NUCLEOTIDE SEQUENCE [LARGE SCALE GENOMIC DNA]</scope>
    <source>
        <strain evidence="3 4">LzC2</strain>
    </source>
</reference>
<dbReference type="Gene3D" id="3.20.20.150">
    <property type="entry name" value="Divalent-metal-dependent TIM barrel enzymes"/>
    <property type="match status" value="1"/>
</dbReference>
<feature type="signal peptide" evidence="1">
    <location>
        <begin position="1"/>
        <end position="20"/>
    </location>
</feature>
<name>A0ABX1VH40_9PLAN</name>
<keyword evidence="1" id="KW-0732">Signal</keyword>
<keyword evidence="4" id="KW-1185">Reference proteome</keyword>
<evidence type="ECO:0000259" key="2">
    <source>
        <dbReference type="Pfam" id="PF01261"/>
    </source>
</evidence>
<dbReference type="PANTHER" id="PTHR12110">
    <property type="entry name" value="HYDROXYPYRUVATE ISOMERASE"/>
    <property type="match status" value="1"/>
</dbReference>
<feature type="domain" description="Xylose isomerase-like TIM barrel" evidence="2">
    <location>
        <begin position="57"/>
        <end position="268"/>
    </location>
</feature>
<accession>A0ABX1VH40</accession>
<dbReference type="InterPro" id="IPR050312">
    <property type="entry name" value="IolE/XylAMocC-like"/>
</dbReference>
<proteinExistence type="predicted"/>
<dbReference type="Pfam" id="PF01261">
    <property type="entry name" value="AP_endonuc_2"/>
    <property type="match status" value="1"/>
</dbReference>
<gene>
    <name evidence="3" type="ORF">LzC2_32810</name>
</gene>
<protein>
    <recommendedName>
        <fullName evidence="2">Xylose isomerase-like TIM barrel domain-containing protein</fullName>
    </recommendedName>
</protein>
<evidence type="ECO:0000313" key="4">
    <source>
        <dbReference type="Proteomes" id="UP000609651"/>
    </source>
</evidence>
<dbReference type="Proteomes" id="UP000609651">
    <property type="component" value="Unassembled WGS sequence"/>
</dbReference>
<dbReference type="EMBL" id="WTPX01000127">
    <property type="protein sequence ID" value="NNJ27180.1"/>
    <property type="molecule type" value="Genomic_DNA"/>
</dbReference>
<dbReference type="InterPro" id="IPR013022">
    <property type="entry name" value="Xyl_isomerase-like_TIM-brl"/>
</dbReference>
<dbReference type="SUPFAM" id="SSF51658">
    <property type="entry name" value="Xylose isomerase-like"/>
    <property type="match status" value="1"/>
</dbReference>
<sequence length="292" mass="31793">MQRRSFLAASAGAAAVGAFARPSTLFADEPAPAESGMKLGLVTYNWGKDWGLPTVIRNCEATGFSGVELRSTHKHGVEITLDPAQRRQVAALFANSPVELAGLGSACEYHSPDPAVLKKNIEETKAFLRLCHDVGGGGVKVRPNGIPKEVPIEKTLEQIGLALRDVAQYGADLGVEVRLEVHGRDGSADLPNIKTMMDVADHPNAVVCWNCNPGELKGEGLKHNFDLVKDKIGTVHIHDLRTEDAYPWEQFFGLLKESDFTGWTLLEDGKVPKDIVAAMHENRPIWERLVAS</sequence>
<dbReference type="PROSITE" id="PS51318">
    <property type="entry name" value="TAT"/>
    <property type="match status" value="1"/>
</dbReference>
<feature type="chain" id="PRO_5046757516" description="Xylose isomerase-like TIM barrel domain-containing protein" evidence="1">
    <location>
        <begin position="21"/>
        <end position="292"/>
    </location>
</feature>
<dbReference type="InterPro" id="IPR006311">
    <property type="entry name" value="TAT_signal"/>
</dbReference>
<dbReference type="InterPro" id="IPR036237">
    <property type="entry name" value="Xyl_isomerase-like_sf"/>
</dbReference>